<dbReference type="KEGG" id="cni:Calni_1404"/>
<dbReference type="InterPro" id="IPR036397">
    <property type="entry name" value="RNaseH_sf"/>
</dbReference>
<organism evidence="4 5">
    <name type="scientific">Calditerrivibrio nitroreducens (strain DSM 19672 / NBRC 101217 / Yu37-1)</name>
    <dbReference type="NCBI Taxonomy" id="768670"/>
    <lineage>
        <taxon>Bacteria</taxon>
        <taxon>Pseudomonadati</taxon>
        <taxon>Deferribacterota</taxon>
        <taxon>Deferribacteres</taxon>
        <taxon>Deferribacterales</taxon>
        <taxon>Calditerrivibrionaceae</taxon>
    </lineage>
</organism>
<dbReference type="Gene3D" id="3.40.50.2300">
    <property type="match status" value="1"/>
</dbReference>
<dbReference type="STRING" id="768670.Calni_1404"/>
<dbReference type="PROSITE" id="PS50822">
    <property type="entry name" value="PIWI"/>
    <property type="match status" value="1"/>
</dbReference>
<evidence type="ECO:0000313" key="5">
    <source>
        <dbReference type="Proteomes" id="UP000007039"/>
    </source>
</evidence>
<dbReference type="SUPFAM" id="SSF53098">
    <property type="entry name" value="Ribonuclease H-like"/>
    <property type="match status" value="1"/>
</dbReference>
<dbReference type="InterPro" id="IPR003165">
    <property type="entry name" value="Piwi"/>
</dbReference>
<gene>
    <name evidence="4" type="ordered locus">Calni_1404</name>
</gene>
<dbReference type="eggNOG" id="COG1431">
    <property type="taxonomic scope" value="Bacteria"/>
</dbReference>
<dbReference type="SMR" id="E4TK36"/>
<evidence type="ECO:0000256" key="2">
    <source>
        <dbReference type="ARBA" id="ARBA00035032"/>
    </source>
</evidence>
<dbReference type="AlphaFoldDB" id="E4TK36"/>
<dbReference type="HOGENOM" id="CLU_394191_0_0_0"/>
<sequence length="669" mass="79082">MGRLVLNRFKINLSTDKVSVSFYEENELESNFILKQYLYRLKPSIVLKYFEKILDENIKGWLNSLKKGKIEDEKYIFISFLQKNDNRIQENVLLKDLPYSLKKRYIKEVLINKLKEKYIAEPFKEGVDFCVYEKVEEISNKYIRYDFIIYIDNKDIELSLSIGSTDTYIGKFDLTNISTDKIKVLIDNLLIKKSNTEITSNVLVKANFQIRKNENISPKPKFSFYKEHYEKIKAFLEENNSFDYLTILTSFKKITKYDVVDFDSNKMIFGNGNEDYSTINGMREYGPYKKPENISKFQLLFIYPDSEAANKLFGYFSRGYRHFPGLESYVGIPANLSEIKIKYNSLNSIVDEINNKLNQTKYENLIAVCIIPFSKTNATEEESKIYFKIKQILLNKNIPSQFIKRDKIFLENFHYSLPNIAIAMLAKIGGVPWKLSKSHYDELIIGFNVYIEEKDKYIGSCVFFDNEGIIQELNFYPTSNIEEICKGLFQSIVKYKKDKNKDIERIVIHYYKPLSNEENKEIKKALHGNFSNINYVVVEINDTKATTDLCFDLEYERLMPQSGTYIKLKIDEYLIFNNLRYWEKPINPINQEEFPIKVKIYDPNNTFDNQHHILISQVYEFSRLYWKSLKQKDQPVTTIYSKLFAEYVANFENQELCDNYVSKKTVWFI</sequence>
<accession>E4TK36</accession>
<feature type="domain" description="Piwi" evidence="3">
    <location>
        <begin position="366"/>
        <end position="449"/>
    </location>
</feature>
<reference evidence="4 5" key="2">
    <citation type="journal article" date="2011" name="Stand. Genomic Sci.">
        <title>Complete genome sequence of Calditerrivibrio nitroreducens type strain (Yu37-1).</title>
        <authorList>
            <person name="Pitluck S."/>
            <person name="Sikorski J."/>
            <person name="Zeytun A."/>
            <person name="Lapidus A."/>
            <person name="Nolan M."/>
            <person name="Lucas S."/>
            <person name="Hammon N."/>
            <person name="Deshpande S."/>
            <person name="Cheng J.F."/>
            <person name="Tapia R."/>
            <person name="Han C."/>
            <person name="Goodwin L."/>
            <person name="Liolios K."/>
            <person name="Pagani I."/>
            <person name="Ivanova N."/>
            <person name="Mavromatis K."/>
            <person name="Pati A."/>
            <person name="Chen A."/>
            <person name="Palaniappan K."/>
            <person name="Hauser L."/>
            <person name="Chang Y.J."/>
            <person name="Jeffries C.D."/>
            <person name="Detter J.C."/>
            <person name="Brambilla E."/>
            <person name="Djao O.D."/>
            <person name="Rohde M."/>
            <person name="Spring S."/>
            <person name="Goker M."/>
            <person name="Woyke T."/>
            <person name="Bristow J."/>
            <person name="Eisen J.A."/>
            <person name="Markowitz V."/>
            <person name="Hugenholtz P."/>
            <person name="Kyrpides N.C."/>
            <person name="Klenk H.P."/>
            <person name="Land M."/>
        </authorList>
    </citation>
    <scope>NUCLEOTIDE SEQUENCE [LARGE SCALE GENOMIC DNA]</scope>
    <source>
        <strain evidence="5">DSM 19672 / NBRC 101217 / Yu37-1</strain>
    </source>
</reference>
<dbReference type="EMBL" id="CP002347">
    <property type="protein sequence ID" value="ADR19312.1"/>
    <property type="molecule type" value="Genomic_DNA"/>
</dbReference>
<dbReference type="Proteomes" id="UP000007039">
    <property type="component" value="Chromosome"/>
</dbReference>
<dbReference type="SMART" id="SM00950">
    <property type="entry name" value="Piwi"/>
    <property type="match status" value="1"/>
</dbReference>
<dbReference type="Gene3D" id="3.30.420.10">
    <property type="entry name" value="Ribonuclease H-like superfamily/Ribonuclease H"/>
    <property type="match status" value="1"/>
</dbReference>
<dbReference type="GO" id="GO:0003676">
    <property type="term" value="F:nucleic acid binding"/>
    <property type="evidence" value="ECO:0007669"/>
    <property type="project" value="InterPro"/>
</dbReference>
<comment type="similarity">
    <text evidence="1">Belongs to the argonaute family. Long pAgo subfamily.</text>
</comment>
<protein>
    <recommendedName>
        <fullName evidence="2">Protein argonaute</fullName>
    </recommendedName>
</protein>
<name>E4TK36_CALNY</name>
<dbReference type="InterPro" id="IPR012337">
    <property type="entry name" value="RNaseH-like_sf"/>
</dbReference>
<keyword evidence="5" id="KW-1185">Reference proteome</keyword>
<proteinExistence type="inferred from homology"/>
<evidence type="ECO:0000259" key="3">
    <source>
        <dbReference type="PROSITE" id="PS50822"/>
    </source>
</evidence>
<evidence type="ECO:0000256" key="1">
    <source>
        <dbReference type="ARBA" id="ARBA00035012"/>
    </source>
</evidence>
<dbReference type="OrthoDB" id="530017at2"/>
<reference key="1">
    <citation type="submission" date="2010-11" db="EMBL/GenBank/DDBJ databases">
        <title>The complete genome of chromosome of Calditerrivibrio nitroreducens DSM 19672.</title>
        <authorList>
            <consortium name="US DOE Joint Genome Institute (JGI-PGF)"/>
            <person name="Lucas S."/>
            <person name="Copeland A."/>
            <person name="Lapidus A."/>
            <person name="Bruce D."/>
            <person name="Goodwin L."/>
            <person name="Pitluck S."/>
            <person name="Kyrpides N."/>
            <person name="Mavromatis K."/>
            <person name="Ivanova N."/>
            <person name="Mikhailova N."/>
            <person name="Zeytun A."/>
            <person name="Brettin T."/>
            <person name="Detter J.C."/>
            <person name="Tapia R."/>
            <person name="Han C."/>
            <person name="Land M."/>
            <person name="Hauser L."/>
            <person name="Markowitz V."/>
            <person name="Cheng J.-F."/>
            <person name="Hugenholtz P."/>
            <person name="Woyke T."/>
            <person name="Wu D."/>
            <person name="Spring S."/>
            <person name="Schroeder M."/>
            <person name="Brambilla E."/>
            <person name="Klenk H.-P."/>
            <person name="Eisen J.A."/>
        </authorList>
    </citation>
    <scope>NUCLEOTIDE SEQUENCE [LARGE SCALE GENOMIC DNA]</scope>
    <source>
        <strain>DSM 19672</strain>
    </source>
</reference>
<evidence type="ECO:0000313" key="4">
    <source>
        <dbReference type="EMBL" id="ADR19312.1"/>
    </source>
</evidence>
<dbReference type="RefSeq" id="WP_013451524.1">
    <property type="nucleotide sequence ID" value="NC_014758.1"/>
</dbReference>